<dbReference type="Proteomes" id="UP000624279">
    <property type="component" value="Unassembled WGS sequence"/>
</dbReference>
<evidence type="ECO:0000313" key="2">
    <source>
        <dbReference type="Proteomes" id="UP000624279"/>
    </source>
</evidence>
<dbReference type="RefSeq" id="WP_186943780.1">
    <property type="nucleotide sequence ID" value="NZ_JACOGA010000024.1"/>
</dbReference>
<comment type="caution">
    <text evidence="1">The sequence shown here is derived from an EMBL/GenBank/DDBJ whole genome shotgun (WGS) entry which is preliminary data.</text>
</comment>
<gene>
    <name evidence="1" type="ORF">H8K55_19685</name>
</gene>
<organism evidence="1 2">
    <name type="scientific">Undibacterium flavidum</name>
    <dbReference type="NCBI Taxonomy" id="2762297"/>
    <lineage>
        <taxon>Bacteria</taxon>
        <taxon>Pseudomonadati</taxon>
        <taxon>Pseudomonadota</taxon>
        <taxon>Betaproteobacteria</taxon>
        <taxon>Burkholderiales</taxon>
        <taxon>Oxalobacteraceae</taxon>
        <taxon>Undibacterium</taxon>
    </lineage>
</organism>
<protein>
    <submittedName>
        <fullName evidence="1">Uncharacterized protein</fullName>
    </submittedName>
</protein>
<proteinExistence type="predicted"/>
<sequence>MKQALTLIKSISESELEFISKADYGDEYLRHKEALKKLIFEQNGIVNADQLWFPYEVVELSRWSCKEDHEREFAISNVIIALSILGGADTTNSTEYMFDQLSHAYERLPLELRNIVVDILFLAKVFQEKS</sequence>
<evidence type="ECO:0000313" key="1">
    <source>
        <dbReference type="EMBL" id="MBC3875820.1"/>
    </source>
</evidence>
<reference evidence="1 2" key="1">
    <citation type="submission" date="2020-08" db="EMBL/GenBank/DDBJ databases">
        <title>Novel species isolated from subtropical streams in China.</title>
        <authorList>
            <person name="Lu H."/>
        </authorList>
    </citation>
    <scope>NUCLEOTIDE SEQUENCE [LARGE SCALE GENOMIC DNA]</scope>
    <source>
        <strain evidence="1 2">LX15W</strain>
    </source>
</reference>
<accession>A0ABR6YGX2</accession>
<name>A0ABR6YGX2_9BURK</name>
<keyword evidence="2" id="KW-1185">Reference proteome</keyword>
<dbReference type="EMBL" id="JACOGA010000024">
    <property type="protein sequence ID" value="MBC3875820.1"/>
    <property type="molecule type" value="Genomic_DNA"/>
</dbReference>